<evidence type="ECO:0000256" key="2">
    <source>
        <dbReference type="ARBA" id="ARBA00022692"/>
    </source>
</evidence>
<dbReference type="PANTHER" id="PTHR32089:SF119">
    <property type="entry name" value="METHYL-ACCEPTING CHEMOTAXIS PROTEIN CTPL"/>
    <property type="match status" value="1"/>
</dbReference>
<evidence type="ECO:0000256" key="8">
    <source>
        <dbReference type="SAM" id="MobiDB-lite"/>
    </source>
</evidence>
<evidence type="ECO:0000256" key="6">
    <source>
        <dbReference type="ARBA" id="ARBA00029447"/>
    </source>
</evidence>
<proteinExistence type="inferred from homology"/>
<evidence type="ECO:0000313" key="13">
    <source>
        <dbReference type="Proteomes" id="UP001320119"/>
    </source>
</evidence>
<feature type="compositionally biased region" description="Polar residues" evidence="8">
    <location>
        <begin position="271"/>
        <end position="281"/>
    </location>
</feature>
<accession>A0AAN2BIY9</accession>
<comment type="similarity">
    <text evidence="6">Belongs to the methyl-accepting chemotaxis (MCP) protein family.</text>
</comment>
<dbReference type="SUPFAM" id="SSF58104">
    <property type="entry name" value="Methyl-accepting chemotaxis protein (MCP) signaling domain"/>
    <property type="match status" value="1"/>
</dbReference>
<sequence length="540" mass="57853">MFSSIQTKIIAVLALFFALQGIVLIGISAKLDGVSDSYRGIIEQDLQQKAQIDLLNLEFKTQVQDWKNVLLRGHNQKDFDKYWGKFDKQHKAVQQLSAEVLSAELDPQISKSIAEFKAEHQAIYALYKKGKDSYQSQGFDSRAGDASVRGIDRKPSDLLRQASDVVNRLALEHTEDLNASSTGLTRWVYATVVLMSVVACIALVAVMKVLLVNPVKALRARVEDMASGDFSRDVPFNSRDEIGILSASLNKMRMELCDMLGAMTTASERLTESSGTLSSAAQGIDNDTHHAQDHAGQIAAAMTQMSASIAEVASNASVAADATDQANHGAGDGMRIMEEAIVAISAVADEVTKISGDMTRLEQNTTSVGAVLDVIKGIAEQTNLLALNAAIEAARAGEQGRGFAVVADEVRALAKRTQESTEEIHHIIEAVQNGAKAAASGMEAGNHKTEHAVALARNAGDAIRKIVNEIDRVQGMSAQIATAAEEQSAATEEINRNVVNMTTLSEKAHESAAHTHDIASGLGGIAQQLHGVVARFKLPH</sequence>
<dbReference type="Pfam" id="PF00015">
    <property type="entry name" value="MCPsignal"/>
    <property type="match status" value="1"/>
</dbReference>
<keyword evidence="3 9" id="KW-1133">Transmembrane helix</keyword>
<dbReference type="SMART" id="SM00283">
    <property type="entry name" value="MA"/>
    <property type="match status" value="1"/>
</dbReference>
<dbReference type="GO" id="GO:0006935">
    <property type="term" value="P:chemotaxis"/>
    <property type="evidence" value="ECO:0007669"/>
    <property type="project" value="UniProtKB-ARBA"/>
</dbReference>
<feature type="transmembrane region" description="Helical" evidence="9">
    <location>
        <begin position="187"/>
        <end position="211"/>
    </location>
</feature>
<dbReference type="AlphaFoldDB" id="A0AAN2BIY9"/>
<dbReference type="Gene3D" id="1.10.287.950">
    <property type="entry name" value="Methyl-accepting chemotaxis protein"/>
    <property type="match status" value="1"/>
</dbReference>
<evidence type="ECO:0000259" key="10">
    <source>
        <dbReference type="PROSITE" id="PS50111"/>
    </source>
</evidence>
<evidence type="ECO:0000259" key="11">
    <source>
        <dbReference type="PROSITE" id="PS50885"/>
    </source>
</evidence>
<feature type="transmembrane region" description="Helical" evidence="9">
    <location>
        <begin position="9"/>
        <end position="29"/>
    </location>
</feature>
<dbReference type="Proteomes" id="UP001320119">
    <property type="component" value="Chromosome"/>
</dbReference>
<evidence type="ECO:0000256" key="7">
    <source>
        <dbReference type="PROSITE-ProRule" id="PRU00284"/>
    </source>
</evidence>
<evidence type="ECO:0000256" key="1">
    <source>
        <dbReference type="ARBA" id="ARBA00004141"/>
    </source>
</evidence>
<evidence type="ECO:0000256" key="9">
    <source>
        <dbReference type="SAM" id="Phobius"/>
    </source>
</evidence>
<dbReference type="EMBL" id="AP023086">
    <property type="protein sequence ID" value="BCD96422.1"/>
    <property type="molecule type" value="Genomic_DNA"/>
</dbReference>
<dbReference type="PANTHER" id="PTHR32089">
    <property type="entry name" value="METHYL-ACCEPTING CHEMOTAXIS PROTEIN MCPB"/>
    <property type="match status" value="1"/>
</dbReference>
<comment type="subcellular location">
    <subcellularLocation>
        <location evidence="1">Membrane</location>
        <topology evidence="1">Multi-pass membrane protein</topology>
    </subcellularLocation>
</comment>
<evidence type="ECO:0000256" key="4">
    <source>
        <dbReference type="ARBA" id="ARBA00023136"/>
    </source>
</evidence>
<evidence type="ECO:0000256" key="3">
    <source>
        <dbReference type="ARBA" id="ARBA00022989"/>
    </source>
</evidence>
<gene>
    <name evidence="12" type="ORF">MARGE09_P0622</name>
</gene>
<feature type="domain" description="HAMP" evidence="11">
    <location>
        <begin position="209"/>
        <end position="261"/>
    </location>
</feature>
<dbReference type="GO" id="GO:0007165">
    <property type="term" value="P:signal transduction"/>
    <property type="evidence" value="ECO:0007669"/>
    <property type="project" value="UniProtKB-KW"/>
</dbReference>
<evidence type="ECO:0000313" key="12">
    <source>
        <dbReference type="EMBL" id="BCD96422.1"/>
    </source>
</evidence>
<protein>
    <submittedName>
        <fullName evidence="12">Methyl-accepting chemotaxis protein</fullName>
    </submittedName>
</protein>
<feature type="region of interest" description="Disordered" evidence="8">
    <location>
        <begin position="271"/>
        <end position="293"/>
    </location>
</feature>
<dbReference type="FunFam" id="1.10.287.950:FF:000001">
    <property type="entry name" value="Methyl-accepting chemotaxis sensory transducer"/>
    <property type="match status" value="1"/>
</dbReference>
<dbReference type="InterPro" id="IPR003660">
    <property type="entry name" value="HAMP_dom"/>
</dbReference>
<name>A0AAN2BIY9_9GAMM</name>
<dbReference type="CDD" id="cd11386">
    <property type="entry name" value="MCP_signal"/>
    <property type="match status" value="1"/>
</dbReference>
<dbReference type="PROSITE" id="PS50111">
    <property type="entry name" value="CHEMOTAXIS_TRANSDUC_2"/>
    <property type="match status" value="1"/>
</dbReference>
<dbReference type="InterPro" id="IPR004089">
    <property type="entry name" value="MCPsignal_dom"/>
</dbReference>
<evidence type="ECO:0000256" key="5">
    <source>
        <dbReference type="ARBA" id="ARBA00023224"/>
    </source>
</evidence>
<dbReference type="GO" id="GO:0016020">
    <property type="term" value="C:membrane"/>
    <property type="evidence" value="ECO:0007669"/>
    <property type="project" value="UniProtKB-SubCell"/>
</dbReference>
<dbReference type="PROSITE" id="PS50885">
    <property type="entry name" value="HAMP"/>
    <property type="match status" value="1"/>
</dbReference>
<dbReference type="RefSeq" id="WP_236985922.1">
    <property type="nucleotide sequence ID" value="NZ_AP023086.1"/>
</dbReference>
<dbReference type="KEGG" id="marq:MARGE09_P0622"/>
<reference evidence="12 13" key="1">
    <citation type="journal article" date="2022" name="IScience">
        <title>An ultrasensitive nanofiber-based assay for enzymatic hydrolysis and deep-sea microbial degradation of cellulose.</title>
        <authorList>
            <person name="Tsudome M."/>
            <person name="Tachioka M."/>
            <person name="Miyazaki M."/>
            <person name="Uchimura K."/>
            <person name="Tsuda M."/>
            <person name="Takaki Y."/>
            <person name="Deguchi S."/>
        </authorList>
    </citation>
    <scope>NUCLEOTIDE SEQUENCE [LARGE SCALE GENOMIC DNA]</scope>
    <source>
        <strain evidence="12 13">GE09</strain>
    </source>
</reference>
<keyword evidence="13" id="KW-1185">Reference proteome</keyword>
<dbReference type="Pfam" id="PF00672">
    <property type="entry name" value="HAMP"/>
    <property type="match status" value="1"/>
</dbReference>
<keyword evidence="4 9" id="KW-0472">Membrane</keyword>
<dbReference type="SMART" id="SM00304">
    <property type="entry name" value="HAMP"/>
    <property type="match status" value="1"/>
</dbReference>
<feature type="domain" description="Methyl-accepting transducer" evidence="10">
    <location>
        <begin position="266"/>
        <end position="502"/>
    </location>
</feature>
<keyword evidence="5 7" id="KW-0807">Transducer</keyword>
<keyword evidence="2 9" id="KW-0812">Transmembrane</keyword>
<organism evidence="12 13">
    <name type="scientific">Marinagarivorans cellulosilyticus</name>
    <dbReference type="NCBI Taxonomy" id="2721545"/>
    <lineage>
        <taxon>Bacteria</taxon>
        <taxon>Pseudomonadati</taxon>
        <taxon>Pseudomonadota</taxon>
        <taxon>Gammaproteobacteria</taxon>
        <taxon>Cellvibrionales</taxon>
        <taxon>Cellvibrionaceae</taxon>
        <taxon>Marinagarivorans</taxon>
    </lineage>
</organism>
<dbReference type="CDD" id="cd06225">
    <property type="entry name" value="HAMP"/>
    <property type="match status" value="1"/>
</dbReference>